<dbReference type="InterPro" id="IPR036236">
    <property type="entry name" value="Znf_C2H2_sf"/>
</dbReference>
<keyword evidence="6" id="KW-0863">Zinc-finger</keyword>
<dbReference type="SUPFAM" id="SSF57701">
    <property type="entry name" value="Zn2/Cys6 DNA-binding domain"/>
    <property type="match status" value="1"/>
</dbReference>
<evidence type="ECO:0000256" key="5">
    <source>
        <dbReference type="ARBA" id="ARBA00023242"/>
    </source>
</evidence>
<evidence type="ECO:0000256" key="1">
    <source>
        <dbReference type="ARBA" id="ARBA00022723"/>
    </source>
</evidence>
<reference evidence="9 10" key="1">
    <citation type="journal article" date="2020" name="Phytopathology">
        <title>A high-quality genome resource of Botrytis fragariae, a new and rapidly spreading fungal pathogen causing strawberry gray mold in the U.S.A.</title>
        <authorList>
            <person name="Wu Y."/>
            <person name="Saski C.A."/>
            <person name="Schnabel G."/>
            <person name="Xiao S."/>
            <person name="Hu M."/>
        </authorList>
    </citation>
    <scope>NUCLEOTIDE SEQUENCE [LARGE SCALE GENOMIC DNA]</scope>
    <source>
        <strain evidence="9 10">BVB16</strain>
    </source>
</reference>
<dbReference type="OrthoDB" id="40579at2759"/>
<dbReference type="Proteomes" id="UP000531561">
    <property type="component" value="Unassembled WGS sequence"/>
</dbReference>
<name>A0A8H6AMR7_9HELO</name>
<evidence type="ECO:0000259" key="7">
    <source>
        <dbReference type="PROSITE" id="PS50048"/>
    </source>
</evidence>
<keyword evidence="4" id="KW-0804">Transcription</keyword>
<keyword evidence="1" id="KW-0479">Metal-binding</keyword>
<dbReference type="PROSITE" id="PS50157">
    <property type="entry name" value="ZINC_FINGER_C2H2_2"/>
    <property type="match status" value="2"/>
</dbReference>
<dbReference type="Pfam" id="PF00172">
    <property type="entry name" value="Zn_clus"/>
    <property type="match status" value="1"/>
</dbReference>
<organism evidence="9 10">
    <name type="scientific">Botrytis fragariae</name>
    <dbReference type="NCBI Taxonomy" id="1964551"/>
    <lineage>
        <taxon>Eukaryota</taxon>
        <taxon>Fungi</taxon>
        <taxon>Dikarya</taxon>
        <taxon>Ascomycota</taxon>
        <taxon>Pezizomycotina</taxon>
        <taxon>Leotiomycetes</taxon>
        <taxon>Helotiales</taxon>
        <taxon>Sclerotiniaceae</taxon>
        <taxon>Botrytis</taxon>
    </lineage>
</organism>
<dbReference type="GO" id="GO:0006351">
    <property type="term" value="P:DNA-templated transcription"/>
    <property type="evidence" value="ECO:0007669"/>
    <property type="project" value="InterPro"/>
</dbReference>
<dbReference type="InterPro" id="IPR036864">
    <property type="entry name" value="Zn2-C6_fun-type_DNA-bd_sf"/>
</dbReference>
<dbReference type="PROSITE" id="PS00463">
    <property type="entry name" value="ZN2_CY6_FUNGAL_1"/>
    <property type="match status" value="1"/>
</dbReference>
<dbReference type="InterPro" id="IPR007219">
    <property type="entry name" value="XnlR_reg_dom"/>
</dbReference>
<protein>
    <submittedName>
        <fullName evidence="9">Putative c2h2 type zinc finger domain protein</fullName>
    </submittedName>
</protein>
<accession>A0A8H6AMR7</accession>
<dbReference type="AlphaFoldDB" id="A0A8H6AMR7"/>
<evidence type="ECO:0000256" key="3">
    <source>
        <dbReference type="ARBA" id="ARBA00023015"/>
    </source>
</evidence>
<sequence length="928" mass="104723">MAPPAPVMSDHVTFDNGSDALSILIDAASSIGADRQTHPGFARSSPPMPPAPAVNQCRICQRTYERGDHLTRHMRSHENSRPFRCQQCPKTFNRVDLLTRHVATHERNLGQNRPEIRRTERAGKACVACATAKAKCEEQKPCLRCRTKDLVCEISQKSHKKRCVLGIAKEPRDSIAERESLPQDSVTRPSSILDPILPSIDGTDDYTTTNSYSDYSAENAEAILQSSFPLSALNSNKESTDFNFVQDQLPFDNLANELLFFPSTIFNNQISDFGFEDFNFQEENFEFTPMASKCVTVDESTISGPSQKFNGSRRDVARGHAAFSRSPWLWTPASTDHILRDRDNLAVDEENISLNFSPNGARPHEHLSITSSLRDKMFHLVSTTNKYASGIPSFPSLDLLNCTIEAFFCQQSNQDDHWIHTPTIYLKDVQPELLIAIVAVGSTAISLPAVWRMGLALQDVVRLSVSELWERANSNTRRLQPLQAWMLSLELGLWSGFQRNMELAESFSQPLITMMRRGGIFSATSDSQNLIPNQNDTGKSLEAKWQTWAQRESFKRLSLKLFQHDTRASLALQKPPLINYTELSFSVPASRELFLAESAADWKSMYMRKLHSPVVPPLRLIDIMHSSCGLEDPDESWDVDLCYEATLNGFWGQIWAIGESTRFHGIDGNKDSVHRLWITTQQRELYREVESFRDRILGRAKIPSGLNITAELFLLALCVSPDELQRFAGKSGQDAASQSFKSLERWYTTERARRAIWHAGQIFHWASLMAPAQLRDFYTVAVYFASLTMWAYGHLSNSITRESSNETRKTRNSLQTEVNLISPDSRETRTFISSGQGTPVLILAPRNSTDINATAGTSETDDFNLNNEKIRLSNPNEVLKMARDLYRSNFPILEEPLPPLVENCSNLMRDLSCVPESRFSRCASPIEK</sequence>
<dbReference type="InterPro" id="IPR013087">
    <property type="entry name" value="Znf_C2H2_type"/>
</dbReference>
<proteinExistence type="predicted"/>
<feature type="domain" description="C2H2-type" evidence="8">
    <location>
        <begin position="83"/>
        <end position="105"/>
    </location>
</feature>
<dbReference type="SUPFAM" id="SSF57667">
    <property type="entry name" value="beta-beta-alpha zinc fingers"/>
    <property type="match status" value="1"/>
</dbReference>
<dbReference type="Gene3D" id="3.30.160.60">
    <property type="entry name" value="Classic Zinc Finger"/>
    <property type="match status" value="1"/>
</dbReference>
<dbReference type="EMBL" id="JABFCT010000014">
    <property type="protein sequence ID" value="KAF5870412.1"/>
    <property type="molecule type" value="Genomic_DNA"/>
</dbReference>
<evidence type="ECO:0000256" key="4">
    <source>
        <dbReference type="ARBA" id="ARBA00023163"/>
    </source>
</evidence>
<keyword evidence="10" id="KW-1185">Reference proteome</keyword>
<dbReference type="GO" id="GO:0003677">
    <property type="term" value="F:DNA binding"/>
    <property type="evidence" value="ECO:0007669"/>
    <property type="project" value="InterPro"/>
</dbReference>
<evidence type="ECO:0000313" key="10">
    <source>
        <dbReference type="Proteomes" id="UP000531561"/>
    </source>
</evidence>
<evidence type="ECO:0000259" key="8">
    <source>
        <dbReference type="PROSITE" id="PS50157"/>
    </source>
</evidence>
<dbReference type="GO" id="GO:0008270">
    <property type="term" value="F:zinc ion binding"/>
    <property type="evidence" value="ECO:0007669"/>
    <property type="project" value="UniProtKB-KW"/>
</dbReference>
<comment type="caution">
    <text evidence="9">The sequence shown here is derived from an EMBL/GenBank/DDBJ whole genome shotgun (WGS) entry which is preliminary data.</text>
</comment>
<dbReference type="RefSeq" id="XP_037189359.1">
    <property type="nucleotide sequence ID" value="XM_037340136.1"/>
</dbReference>
<dbReference type="PROSITE" id="PS50048">
    <property type="entry name" value="ZN2_CY6_FUNGAL_2"/>
    <property type="match status" value="1"/>
</dbReference>
<evidence type="ECO:0000256" key="2">
    <source>
        <dbReference type="ARBA" id="ARBA00022833"/>
    </source>
</evidence>
<dbReference type="GeneID" id="59263828"/>
<dbReference type="PROSITE" id="PS00028">
    <property type="entry name" value="ZINC_FINGER_C2H2_1"/>
    <property type="match status" value="2"/>
</dbReference>
<dbReference type="Pfam" id="PF00096">
    <property type="entry name" value="zf-C2H2"/>
    <property type="match status" value="2"/>
</dbReference>
<gene>
    <name evidence="9" type="ORF">Bfra_009798</name>
</gene>
<evidence type="ECO:0000256" key="6">
    <source>
        <dbReference type="PROSITE-ProRule" id="PRU00042"/>
    </source>
</evidence>
<dbReference type="PANTHER" id="PTHR47660">
    <property type="entry name" value="TRANSCRIPTION FACTOR WITH C2H2 AND ZN(2)-CYS(6) DNA BINDING DOMAIN (EUROFUNG)-RELATED-RELATED"/>
    <property type="match status" value="1"/>
</dbReference>
<evidence type="ECO:0000313" key="9">
    <source>
        <dbReference type="EMBL" id="KAF5870412.1"/>
    </source>
</evidence>
<dbReference type="InterPro" id="IPR001138">
    <property type="entry name" value="Zn2Cys6_DnaBD"/>
</dbReference>
<keyword evidence="5" id="KW-0539">Nucleus</keyword>
<dbReference type="GO" id="GO:0000981">
    <property type="term" value="F:DNA-binding transcription factor activity, RNA polymerase II-specific"/>
    <property type="evidence" value="ECO:0007669"/>
    <property type="project" value="InterPro"/>
</dbReference>
<dbReference type="Gene3D" id="4.10.240.10">
    <property type="entry name" value="Zn(2)-C6 fungal-type DNA-binding domain"/>
    <property type="match status" value="1"/>
</dbReference>
<dbReference type="Pfam" id="PF04082">
    <property type="entry name" value="Fungal_trans"/>
    <property type="match status" value="1"/>
</dbReference>
<keyword evidence="3" id="KW-0805">Transcription regulation</keyword>
<dbReference type="PANTHER" id="PTHR47660:SF2">
    <property type="entry name" value="TRANSCRIPTION FACTOR WITH C2H2 AND ZN(2)-CYS(6) DNA BINDING DOMAIN (EUROFUNG)"/>
    <property type="match status" value="1"/>
</dbReference>
<dbReference type="CDD" id="cd00067">
    <property type="entry name" value="GAL4"/>
    <property type="match status" value="1"/>
</dbReference>
<keyword evidence="2" id="KW-0862">Zinc</keyword>
<dbReference type="SMART" id="SM00355">
    <property type="entry name" value="ZnF_C2H2"/>
    <property type="match status" value="2"/>
</dbReference>
<feature type="domain" description="Zn(2)-C6 fungal-type" evidence="7">
    <location>
        <begin position="125"/>
        <end position="154"/>
    </location>
</feature>
<feature type="domain" description="C2H2-type" evidence="8">
    <location>
        <begin position="55"/>
        <end position="82"/>
    </location>
</feature>